<dbReference type="AlphaFoldDB" id="A0A7Y1A291"/>
<gene>
    <name evidence="3" type="ORF">HBO38_05280</name>
</gene>
<dbReference type="Gene3D" id="3.40.50.300">
    <property type="entry name" value="P-loop containing nucleotide triphosphate hydrolases"/>
    <property type="match status" value="1"/>
</dbReference>
<accession>A0A7Y1A291</accession>
<dbReference type="GO" id="GO:0005525">
    <property type="term" value="F:GTP binding"/>
    <property type="evidence" value="ECO:0007669"/>
    <property type="project" value="InterPro"/>
</dbReference>
<dbReference type="InterPro" id="IPR027417">
    <property type="entry name" value="P-loop_NTPase"/>
</dbReference>
<organism evidence="3 4">
    <name type="scientific">Pseudomonas veronii</name>
    <dbReference type="NCBI Taxonomy" id="76761"/>
    <lineage>
        <taxon>Bacteria</taxon>
        <taxon>Pseudomonadati</taxon>
        <taxon>Pseudomonadota</taxon>
        <taxon>Gammaproteobacteria</taxon>
        <taxon>Pseudomonadales</taxon>
        <taxon>Pseudomonadaceae</taxon>
        <taxon>Pseudomonas</taxon>
    </lineage>
</organism>
<dbReference type="SUPFAM" id="SSF52540">
    <property type="entry name" value="P-loop containing nucleoside triphosphate hydrolases"/>
    <property type="match status" value="1"/>
</dbReference>
<name>A0A7Y1A291_PSEVE</name>
<dbReference type="EMBL" id="JAAQWG010000005">
    <property type="protein sequence ID" value="NMY07874.1"/>
    <property type="molecule type" value="Genomic_DNA"/>
</dbReference>
<proteinExistence type="predicted"/>
<comment type="caution">
    <text evidence="3">The sequence shown here is derived from an EMBL/GenBank/DDBJ whole genome shotgun (WGS) entry which is preliminary data.</text>
</comment>
<dbReference type="InterPro" id="IPR006073">
    <property type="entry name" value="GTP-bd"/>
</dbReference>
<reference evidence="3 4" key="1">
    <citation type="journal article" date="2020" name="Front. Microbiol.">
        <title>Genetic Organization of the aprX-lipA2 Operon Affects the Proteolytic Potential of Pseudomonas Species in Milk.</title>
        <authorList>
            <person name="Maier C."/>
            <person name="Huptas C."/>
            <person name="von Neubeck M."/>
            <person name="Scherer S."/>
            <person name="Wenning M."/>
            <person name="Lucking G."/>
        </authorList>
    </citation>
    <scope>NUCLEOTIDE SEQUENCE [LARGE SCALE GENOMIC DNA]</scope>
    <source>
        <strain evidence="3 4">DSM 16272</strain>
    </source>
</reference>
<dbReference type="Proteomes" id="UP000537729">
    <property type="component" value="Unassembled WGS sequence"/>
</dbReference>
<dbReference type="Pfam" id="PF01926">
    <property type="entry name" value="MMR_HSR1"/>
    <property type="match status" value="1"/>
</dbReference>
<evidence type="ECO:0000313" key="3">
    <source>
        <dbReference type="EMBL" id="NMY07874.1"/>
    </source>
</evidence>
<evidence type="ECO:0000256" key="1">
    <source>
        <dbReference type="SAM" id="MobiDB-lite"/>
    </source>
</evidence>
<evidence type="ECO:0000259" key="2">
    <source>
        <dbReference type="Pfam" id="PF01926"/>
    </source>
</evidence>
<dbReference type="RefSeq" id="WP_102616963.1">
    <property type="nucleotide sequence ID" value="NZ_CP142041.1"/>
</dbReference>
<protein>
    <recommendedName>
        <fullName evidence="2">G domain-containing protein</fullName>
    </recommendedName>
</protein>
<evidence type="ECO:0000313" key="4">
    <source>
        <dbReference type="Proteomes" id="UP000537729"/>
    </source>
</evidence>
<feature type="region of interest" description="Disordered" evidence="1">
    <location>
        <begin position="114"/>
        <end position="134"/>
    </location>
</feature>
<sequence length="134" mass="14322">MATARDSAIEALRIQHGEAKQGKHALIQQRAQLAQDCESTLAHLQTLGDGEIIGDGRADFTRQTQRYDLELNGQPFALLDVPGIEGNEGLVVSQIEKAVQTAHAVLYVTNQAAPPQTGDAQRKRTPAALPGVAC</sequence>
<feature type="domain" description="G" evidence="2">
    <location>
        <begin position="58"/>
        <end position="113"/>
    </location>
</feature>